<feature type="region of interest" description="Disordered" evidence="5">
    <location>
        <begin position="201"/>
        <end position="226"/>
    </location>
</feature>
<dbReference type="GO" id="GO:0042732">
    <property type="term" value="P:D-xylose metabolic process"/>
    <property type="evidence" value="ECO:0007669"/>
    <property type="project" value="UniProtKB-KW"/>
</dbReference>
<dbReference type="InterPro" id="IPR000577">
    <property type="entry name" value="Carb_kinase_FGGY"/>
</dbReference>
<evidence type="ECO:0000256" key="3">
    <source>
        <dbReference type="ARBA" id="ARBA00022679"/>
    </source>
</evidence>
<dbReference type="PANTHER" id="PTHR43095:SF5">
    <property type="entry name" value="XYLULOSE KINASE"/>
    <property type="match status" value="1"/>
</dbReference>
<keyword evidence="2" id="KW-0859">Xylose metabolism</keyword>
<evidence type="ECO:0000256" key="4">
    <source>
        <dbReference type="ARBA" id="ARBA00022777"/>
    </source>
</evidence>
<dbReference type="Proteomes" id="UP000784435">
    <property type="component" value="Unassembled WGS sequence"/>
</dbReference>
<dbReference type="InterPro" id="IPR018484">
    <property type="entry name" value="FGGY_N"/>
</dbReference>
<evidence type="ECO:0000256" key="2">
    <source>
        <dbReference type="ARBA" id="ARBA00022629"/>
    </source>
</evidence>
<evidence type="ECO:0000256" key="5">
    <source>
        <dbReference type="SAM" id="MobiDB-lite"/>
    </source>
</evidence>
<evidence type="ECO:0000256" key="1">
    <source>
        <dbReference type="ARBA" id="ARBA00009156"/>
    </source>
</evidence>
<dbReference type="Gene3D" id="3.30.420.40">
    <property type="match status" value="2"/>
</dbReference>
<evidence type="ECO:0000313" key="8">
    <source>
        <dbReference type="Proteomes" id="UP000784435"/>
    </source>
</evidence>
<keyword evidence="3" id="KW-0808">Transferase</keyword>
<comment type="caution">
    <text evidence="7">The sequence shown here is derived from an EMBL/GenBank/DDBJ whole genome shotgun (WGS) entry which is preliminary data.</text>
</comment>
<comment type="similarity">
    <text evidence="1">Belongs to the FGGY kinase family.</text>
</comment>
<dbReference type="EMBL" id="DYUK01000227">
    <property type="protein sequence ID" value="HJG80850.1"/>
    <property type="molecule type" value="Genomic_DNA"/>
</dbReference>
<dbReference type="InterPro" id="IPR050406">
    <property type="entry name" value="FGGY_Carb_Kinase"/>
</dbReference>
<protein>
    <recommendedName>
        <fullName evidence="6">Carbohydrate kinase FGGY N-terminal domain-containing protein</fullName>
    </recommendedName>
</protein>
<reference evidence="7" key="2">
    <citation type="submission" date="2021-09" db="EMBL/GenBank/DDBJ databases">
        <authorList>
            <person name="Gilroy R."/>
        </authorList>
    </citation>
    <scope>NUCLEOTIDE SEQUENCE</scope>
    <source>
        <strain evidence="7">ChiGjej5B5-7349</strain>
    </source>
</reference>
<reference evidence="7" key="1">
    <citation type="journal article" date="2021" name="PeerJ">
        <title>Extensive microbial diversity within the chicken gut microbiome revealed by metagenomics and culture.</title>
        <authorList>
            <person name="Gilroy R."/>
            <person name="Ravi A."/>
            <person name="Getino M."/>
            <person name="Pursley I."/>
            <person name="Horton D.L."/>
            <person name="Alikhan N.F."/>
            <person name="Baker D."/>
            <person name="Gharbi K."/>
            <person name="Hall N."/>
            <person name="Watson M."/>
            <person name="Adriaenssens E.M."/>
            <person name="Foster-Nyarko E."/>
            <person name="Jarju S."/>
            <person name="Secka A."/>
            <person name="Antonio M."/>
            <person name="Oren A."/>
            <person name="Chaudhuri R.R."/>
            <person name="La Ragione R."/>
            <person name="Hildebrand F."/>
            <person name="Pallen M.J."/>
        </authorList>
    </citation>
    <scope>NUCLEOTIDE SEQUENCE</scope>
    <source>
        <strain evidence="7">ChiGjej5B5-7349</strain>
    </source>
</reference>
<feature type="domain" description="Carbohydrate kinase FGGY N-terminal" evidence="6">
    <location>
        <begin position="15"/>
        <end position="272"/>
    </location>
</feature>
<keyword evidence="4" id="KW-0418">Kinase</keyword>
<gene>
    <name evidence="7" type="ORF">K8V08_10610</name>
</gene>
<evidence type="ECO:0000313" key="7">
    <source>
        <dbReference type="EMBL" id="HJG80850.1"/>
    </source>
</evidence>
<accession>A0A921MEY7</accession>
<dbReference type="PIRSF" id="PIRSF000538">
    <property type="entry name" value="GlpK"/>
    <property type="match status" value="1"/>
</dbReference>
<organism evidence="7 8">
    <name type="scientific">Brevibacterium senegalense</name>
    <dbReference type="NCBI Taxonomy" id="1033736"/>
    <lineage>
        <taxon>Bacteria</taxon>
        <taxon>Bacillati</taxon>
        <taxon>Actinomycetota</taxon>
        <taxon>Actinomycetes</taxon>
        <taxon>Micrococcales</taxon>
        <taxon>Brevibacteriaceae</taxon>
        <taxon>Brevibacterium</taxon>
    </lineage>
</organism>
<dbReference type="AlphaFoldDB" id="A0A921MEY7"/>
<evidence type="ECO:0000259" key="6">
    <source>
        <dbReference type="Pfam" id="PF00370"/>
    </source>
</evidence>
<dbReference type="PANTHER" id="PTHR43095">
    <property type="entry name" value="SUGAR KINASE"/>
    <property type="match status" value="1"/>
</dbReference>
<dbReference type="GO" id="GO:0016301">
    <property type="term" value="F:kinase activity"/>
    <property type="evidence" value="ECO:0007669"/>
    <property type="project" value="UniProtKB-KW"/>
</dbReference>
<dbReference type="SUPFAM" id="SSF53067">
    <property type="entry name" value="Actin-like ATPase domain"/>
    <property type="match status" value="2"/>
</dbReference>
<name>A0A921MEY7_9MICO</name>
<dbReference type="InterPro" id="IPR043129">
    <property type="entry name" value="ATPase_NBD"/>
</dbReference>
<sequence>MTTDPRLPQPPAGPVLAIDVGTSSAKAALLDQTGAVLEDAQASLSTTRGPDGRMHQHLDDWQDAVRAVIADCLRGNGSRSPAPSPLAAVSVTGQMQDLVLLDEHGRPTHPVVLYSDTHARSELADLSRANPAWAPSIAVTPPPGPDALPPKLLHVARTALTAYAASRTVLFSAAGWVAHALIGDAVCDRLTASTTGLYDPRTDDWIPLQSPDGTAPDTGPRSGPDPLVPAHLRLPRLVDPGIVGPVGAQAARAFGVPAGTPVVMALGDAGSATDGTVGSEPGDVYLHLGTTGWVAHVDPTPAAQLPLPDETGETVDRHRLAHPAGHLAIARLPEAGEALARARRDLLDLTDPHSPGAHAIAEAALVQPPTSTSARAATPDGAAATRAAAAYGEVVEALAADVAALLERLGAGPTRLPATGGVARSPMVRQFIEQAVGVPVDVMGVGGPGGARSAAGSGGEMTLTASDAGLLSCARVAFDALGVEHTVTPLAQRS</sequence>
<proteinExistence type="inferred from homology"/>
<dbReference type="Pfam" id="PF00370">
    <property type="entry name" value="FGGY_N"/>
    <property type="match status" value="1"/>
</dbReference>
<keyword evidence="2" id="KW-0119">Carbohydrate metabolism</keyword>